<dbReference type="SUPFAM" id="SSF53850">
    <property type="entry name" value="Periplasmic binding protein-like II"/>
    <property type="match status" value="1"/>
</dbReference>
<feature type="domain" description="Solute-binding protein family 5" evidence="6">
    <location>
        <begin position="91"/>
        <end position="479"/>
    </location>
</feature>
<dbReference type="EMBL" id="CP019454">
    <property type="protein sequence ID" value="AUW92555.1"/>
    <property type="molecule type" value="Genomic_DNA"/>
</dbReference>
<reference evidence="7 8" key="1">
    <citation type="journal article" date="2019" name="Sci. Rep.">
        <title>Sulfobacillus thermotolerans: new insights into resistance and metabolic capacities of acidophilic chemolithotrophs.</title>
        <authorList>
            <person name="Panyushkina A.E."/>
            <person name="Babenko V.V."/>
            <person name="Nikitina A.S."/>
            <person name="Selezneva O.V."/>
            <person name="Tsaplina I.A."/>
            <person name="Letarova M.A."/>
            <person name="Kostryukova E.S."/>
            <person name="Letarov A.V."/>
        </authorList>
    </citation>
    <scope>NUCLEOTIDE SEQUENCE [LARGE SCALE GENOMIC DNA]</scope>
    <source>
        <strain evidence="7 8">Kr1</strain>
    </source>
</reference>
<name>A0ABM6RMM8_9FIRM</name>
<keyword evidence="4 5" id="KW-0732">Signal</keyword>
<evidence type="ECO:0000313" key="8">
    <source>
        <dbReference type="Proteomes" id="UP000325292"/>
    </source>
</evidence>
<feature type="chain" id="PRO_5046175533" evidence="5">
    <location>
        <begin position="32"/>
        <end position="575"/>
    </location>
</feature>
<evidence type="ECO:0000256" key="3">
    <source>
        <dbReference type="ARBA" id="ARBA00022448"/>
    </source>
</evidence>
<feature type="signal peptide" evidence="5">
    <location>
        <begin position="1"/>
        <end position="31"/>
    </location>
</feature>
<evidence type="ECO:0000256" key="1">
    <source>
        <dbReference type="ARBA" id="ARBA00004196"/>
    </source>
</evidence>
<comment type="subcellular location">
    <subcellularLocation>
        <location evidence="1">Cell envelope</location>
    </subcellularLocation>
</comment>
<keyword evidence="8" id="KW-1185">Reference proteome</keyword>
<evidence type="ECO:0000259" key="6">
    <source>
        <dbReference type="Pfam" id="PF00496"/>
    </source>
</evidence>
<dbReference type="InterPro" id="IPR030678">
    <property type="entry name" value="Peptide/Ni-bd"/>
</dbReference>
<dbReference type="PANTHER" id="PTHR30290">
    <property type="entry name" value="PERIPLASMIC BINDING COMPONENT OF ABC TRANSPORTER"/>
    <property type="match status" value="1"/>
</dbReference>
<dbReference type="Proteomes" id="UP000325292">
    <property type="component" value="Chromosome"/>
</dbReference>
<dbReference type="Gene3D" id="3.40.190.10">
    <property type="entry name" value="Periplasmic binding protein-like II"/>
    <property type="match status" value="1"/>
</dbReference>
<dbReference type="PROSITE" id="PS51257">
    <property type="entry name" value="PROKAR_LIPOPROTEIN"/>
    <property type="match status" value="1"/>
</dbReference>
<dbReference type="PANTHER" id="PTHR30290:SF10">
    <property type="entry name" value="PERIPLASMIC OLIGOPEPTIDE-BINDING PROTEIN-RELATED"/>
    <property type="match status" value="1"/>
</dbReference>
<protein>
    <submittedName>
        <fullName evidence="7">ABC transporter substrate-binding protein</fullName>
    </submittedName>
</protein>
<sequence length="575" mass="62605">MHKSASWRITAIGLIGILASGCGATSSASHSATPANGGTAVIALAPQTSPNWFFPVRAVGYGSDVNMQLEGLMYKPLLDITPSDGINFAHSLVSSIDVSSNDTVFTLHLNPKYRWSNNTPITAQDVVFAWKIIDTTSSSAPNLPWIHAGSGVGGVPTLWKSVVALNPKTVVVTLNTPSNPVWFEHNGLAPITPVPEAVWNKYPQNFMQELAYIKSVANSPTAAPYHVVDGPYQFASMQANNDWVFVPNPHYGGHPSSLSKVIFQYETSPQAEFEGLKTGTITLGYLPSSLWSSRQELTHDVLNTAYLFGFDYLQPNLNPNAPGGLGVAFNQRYVREALEMGINQEGIIKAFYHGHGVVEDSPIPAKPPTKFYDSALSQPLYPYNPEQGKKLLEAHGWRLVNGVMTKGSTQLRFTLTYVSGSNTDADIVQLIKSTWAKEGIAVTLTPQPFDQIIAQANQTDPTKWNMVWWGGGWTYEPDFYPTGGGLFKSGAGANFGGYSSSEMNQLIAETYAPGSAAQSQSRLDAYQAWAAKDLPVLWMPWTPAFNVHAVNLHGTVKTFNPVSDLLSPNYWTLSQ</sequence>
<dbReference type="Gene3D" id="3.10.105.10">
    <property type="entry name" value="Dipeptide-binding Protein, Domain 3"/>
    <property type="match status" value="1"/>
</dbReference>
<accession>A0ABM6RMM8</accession>
<dbReference type="InterPro" id="IPR000914">
    <property type="entry name" value="SBP_5_dom"/>
</dbReference>
<comment type="similarity">
    <text evidence="2">Belongs to the bacterial solute-binding protein 5 family.</text>
</comment>
<organism evidence="7 8">
    <name type="scientific">Sulfobacillus thermotolerans</name>
    <dbReference type="NCBI Taxonomy" id="338644"/>
    <lineage>
        <taxon>Bacteria</taxon>
        <taxon>Bacillati</taxon>
        <taxon>Bacillota</taxon>
        <taxon>Clostridia</taxon>
        <taxon>Eubacteriales</taxon>
        <taxon>Clostridiales Family XVII. Incertae Sedis</taxon>
        <taxon>Sulfobacillus</taxon>
    </lineage>
</organism>
<keyword evidence="3" id="KW-0813">Transport</keyword>
<dbReference type="InterPro" id="IPR039424">
    <property type="entry name" value="SBP_5"/>
</dbReference>
<evidence type="ECO:0000256" key="5">
    <source>
        <dbReference type="SAM" id="SignalP"/>
    </source>
</evidence>
<proteinExistence type="inferred from homology"/>
<gene>
    <name evidence="7" type="ORF">BXT84_00130</name>
</gene>
<dbReference type="CDD" id="cd08513">
    <property type="entry name" value="PBP2_thermophilic_Hb8_like"/>
    <property type="match status" value="1"/>
</dbReference>
<evidence type="ECO:0000256" key="4">
    <source>
        <dbReference type="ARBA" id="ARBA00022729"/>
    </source>
</evidence>
<evidence type="ECO:0000256" key="2">
    <source>
        <dbReference type="ARBA" id="ARBA00005695"/>
    </source>
</evidence>
<evidence type="ECO:0000313" key="7">
    <source>
        <dbReference type="EMBL" id="AUW92555.1"/>
    </source>
</evidence>
<dbReference type="Pfam" id="PF00496">
    <property type="entry name" value="SBP_bac_5"/>
    <property type="match status" value="1"/>
</dbReference>
<dbReference type="PIRSF" id="PIRSF002741">
    <property type="entry name" value="MppA"/>
    <property type="match status" value="1"/>
</dbReference>